<evidence type="ECO:0000313" key="4">
    <source>
        <dbReference type="EMBL" id="GAT62885.1"/>
    </source>
</evidence>
<keyword evidence="4" id="KW-0675">Receptor</keyword>
<keyword evidence="2" id="KW-0732">Signal</keyword>
<accession>A0A161LEB0</accession>
<dbReference type="OrthoDB" id="1108759at2"/>
<sequence length="808" mass="91051">MKKPFLLILLLCVSTAFYAQHKPRLFGYVNDKEKRPIELATVSVKGMAIGTTTNKNGFYELLLNAKDSVELFVSCVGYKPFVKKMLPDFKLAQLNITLETDTRELSAVEVNAPRLQTTTSELIDVSHWRMLPDASGGSIESLISTLPGVHSTNELSSQYSVRGGSYDENSVYVNGIEVYRPLLIRAGQQEGLSFINPDMVQNVSFSAGGFSSKLGDKMSSVLDITYKQPSAFEGAISAGLQGASAYVGTASSKFSQMHGLRYKSNSFLLGSLDTKGQYDPSFFDYQTYLTYNFNPHLELSFLGNISQNNYRFTPQEQETSFGTLQMPLQLKVYFDGQEEDVFKTQTGALTLTYKPTKNLKLRFSVSAFNTNEEETYDIAGQYWLYELAMTGKGKGEPSTTVGIGSYLQHARNTLDASVVGGSHAGELRAGNHLLEWGLGIQRECVTNKMKEWEYRDSAGYSLPYTSTLKVYNNLTADLQLESYRSSGYLQDTYKLRSDKGLWSFTGGFRINNWSYNKQLLFSPRLTVAFFPRSSNLSFRFATGVYYQTPFYKELRDTAVVGGNVVASLNNQIKAQRSLHFVLGADYHFIKWNRPFKFTAEAYYKPATNVIPYVVDNVKITYFGGNCAKAYSAGLDMKLFGEFVPGSDSWIGLSLMQSKQNIQKGTDGAGNPVYTGYISRPNEQRYSVTMFFQDYLPNNQRLKVNLKLIWSDGLPVAASHNPYVMAFRTPDYRRVDIGASYALIDKTHRPQNGVFSHMKSVWLNLDVFNLLDISNVNSYMWLSDIYNRQYAIPNYLTRRLLNFRVSAEF</sequence>
<reference evidence="5" key="1">
    <citation type="submission" date="2016-04" db="EMBL/GenBank/DDBJ databases">
        <title>Draft genome sequence of Paludibacter jiangxiensis strain NM7.</title>
        <authorList>
            <person name="Qiu Y."/>
            <person name="Matsuura N."/>
            <person name="Ohashi A."/>
            <person name="Tourlousse M.D."/>
            <person name="Sekiguchi Y."/>
        </authorList>
    </citation>
    <scope>NUCLEOTIDE SEQUENCE [LARGE SCALE GENOMIC DNA]</scope>
    <source>
        <strain evidence="5">NM7</strain>
    </source>
</reference>
<feature type="domain" description="TonB-dependent receptor plug" evidence="3">
    <location>
        <begin position="133"/>
        <end position="216"/>
    </location>
</feature>
<organism evidence="4 5">
    <name type="scientific">Paludibacter jiangxiensis</name>
    <dbReference type="NCBI Taxonomy" id="681398"/>
    <lineage>
        <taxon>Bacteria</taxon>
        <taxon>Pseudomonadati</taxon>
        <taxon>Bacteroidota</taxon>
        <taxon>Bacteroidia</taxon>
        <taxon>Bacteroidales</taxon>
        <taxon>Paludibacteraceae</taxon>
        <taxon>Paludibacter</taxon>
    </lineage>
</organism>
<keyword evidence="1" id="KW-0812">Transmembrane</keyword>
<comment type="similarity">
    <text evidence="1">Belongs to the TonB-dependent receptor family.</text>
</comment>
<reference evidence="5" key="2">
    <citation type="journal article" date="2017" name="Genome Announc.">
        <title>Draft genome sequence of Paludibacter jiangxiensis NM7(T), a propionate-producing fermentative bacterium.</title>
        <authorList>
            <person name="Qiu Y.-L."/>
            <person name="Tourlousse D.M."/>
            <person name="Matsuura N."/>
            <person name="Ohashi A."/>
            <person name="Sekiguchi Y."/>
        </authorList>
    </citation>
    <scope>NUCLEOTIDE SEQUENCE [LARGE SCALE GENOMIC DNA]</scope>
    <source>
        <strain evidence="5">NM7</strain>
    </source>
</reference>
<dbReference type="InterPro" id="IPR008969">
    <property type="entry name" value="CarboxyPept-like_regulatory"/>
</dbReference>
<name>A0A161LEB0_9BACT</name>
<keyword evidence="1" id="KW-0813">Transport</keyword>
<keyword evidence="5" id="KW-1185">Reference proteome</keyword>
<keyword evidence="1" id="KW-0998">Cell outer membrane</keyword>
<evidence type="ECO:0000313" key="5">
    <source>
        <dbReference type="Proteomes" id="UP000076586"/>
    </source>
</evidence>
<dbReference type="Pfam" id="PF13715">
    <property type="entry name" value="CarbopepD_reg_2"/>
    <property type="match status" value="1"/>
</dbReference>
<comment type="subcellular location">
    <subcellularLocation>
        <location evidence="1">Cell outer membrane</location>
        <topology evidence="1">Multi-pass membrane protein</topology>
    </subcellularLocation>
</comment>
<comment type="caution">
    <text evidence="4">The sequence shown here is derived from an EMBL/GenBank/DDBJ whole genome shotgun (WGS) entry which is preliminary data.</text>
</comment>
<dbReference type="InterPro" id="IPR039426">
    <property type="entry name" value="TonB-dep_rcpt-like"/>
</dbReference>
<feature type="signal peptide" evidence="2">
    <location>
        <begin position="1"/>
        <end position="19"/>
    </location>
</feature>
<dbReference type="EMBL" id="BDCR01000003">
    <property type="protein sequence ID" value="GAT62885.1"/>
    <property type="molecule type" value="Genomic_DNA"/>
</dbReference>
<dbReference type="AlphaFoldDB" id="A0A161LEB0"/>
<dbReference type="Pfam" id="PF07715">
    <property type="entry name" value="Plug"/>
    <property type="match status" value="1"/>
</dbReference>
<dbReference type="PROSITE" id="PS52016">
    <property type="entry name" value="TONB_DEPENDENT_REC_3"/>
    <property type="match status" value="1"/>
</dbReference>
<dbReference type="RefSeq" id="WP_068704636.1">
    <property type="nucleotide sequence ID" value="NZ_BDCR01000003.1"/>
</dbReference>
<feature type="chain" id="PRO_5007823777" evidence="2">
    <location>
        <begin position="20"/>
        <end position="808"/>
    </location>
</feature>
<dbReference type="SUPFAM" id="SSF56935">
    <property type="entry name" value="Porins"/>
    <property type="match status" value="1"/>
</dbReference>
<evidence type="ECO:0000256" key="2">
    <source>
        <dbReference type="SAM" id="SignalP"/>
    </source>
</evidence>
<dbReference type="Gene3D" id="2.170.130.10">
    <property type="entry name" value="TonB-dependent receptor, plug domain"/>
    <property type="match status" value="1"/>
</dbReference>
<gene>
    <name evidence="4" type="ORF">PJIAN_3196</name>
</gene>
<dbReference type="InterPro" id="IPR012910">
    <property type="entry name" value="Plug_dom"/>
</dbReference>
<keyword evidence="1" id="KW-1134">Transmembrane beta strand</keyword>
<dbReference type="Proteomes" id="UP000076586">
    <property type="component" value="Unassembled WGS sequence"/>
</dbReference>
<evidence type="ECO:0000256" key="1">
    <source>
        <dbReference type="PROSITE-ProRule" id="PRU01360"/>
    </source>
</evidence>
<protein>
    <submittedName>
        <fullName evidence="4">Outer membrane receptor proteins</fullName>
    </submittedName>
</protein>
<evidence type="ECO:0000259" key="3">
    <source>
        <dbReference type="Pfam" id="PF07715"/>
    </source>
</evidence>
<dbReference type="Gene3D" id="2.60.40.1120">
    <property type="entry name" value="Carboxypeptidase-like, regulatory domain"/>
    <property type="match status" value="1"/>
</dbReference>
<dbReference type="GO" id="GO:0009279">
    <property type="term" value="C:cell outer membrane"/>
    <property type="evidence" value="ECO:0007669"/>
    <property type="project" value="UniProtKB-SubCell"/>
</dbReference>
<dbReference type="STRING" id="681398.PJIAN_3196"/>
<proteinExistence type="inferred from homology"/>
<dbReference type="SUPFAM" id="SSF49464">
    <property type="entry name" value="Carboxypeptidase regulatory domain-like"/>
    <property type="match status" value="1"/>
</dbReference>
<dbReference type="InterPro" id="IPR037066">
    <property type="entry name" value="Plug_dom_sf"/>
</dbReference>
<keyword evidence="1" id="KW-0472">Membrane</keyword>